<dbReference type="PANTHER" id="PTHR44936">
    <property type="entry name" value="SENSOR PROTEIN CREC"/>
    <property type="match status" value="1"/>
</dbReference>
<dbReference type="InterPro" id="IPR004358">
    <property type="entry name" value="Sig_transdc_His_kin-like_C"/>
</dbReference>
<evidence type="ECO:0000256" key="12">
    <source>
        <dbReference type="ARBA" id="ARBA00022989"/>
    </source>
</evidence>
<evidence type="ECO:0000256" key="9">
    <source>
        <dbReference type="ARBA" id="ARBA00022741"/>
    </source>
</evidence>
<dbReference type="Proteomes" id="UP000010448">
    <property type="component" value="Unassembled WGS sequence"/>
</dbReference>
<dbReference type="OrthoDB" id="9804645at2"/>
<dbReference type="AlphaFoldDB" id="L1M1Z8"/>
<evidence type="ECO:0000256" key="7">
    <source>
        <dbReference type="ARBA" id="ARBA00022679"/>
    </source>
</evidence>
<dbReference type="GO" id="GO:0000155">
    <property type="term" value="F:phosphorelay sensor kinase activity"/>
    <property type="evidence" value="ECO:0007669"/>
    <property type="project" value="InterPro"/>
</dbReference>
<comment type="subcellular location">
    <subcellularLocation>
        <location evidence="2">Cell inner membrane</location>
        <topology evidence="2">Multi-pass membrane protein</topology>
    </subcellularLocation>
</comment>
<dbReference type="CDD" id="cd06225">
    <property type="entry name" value="HAMP"/>
    <property type="match status" value="1"/>
</dbReference>
<dbReference type="InterPro" id="IPR036097">
    <property type="entry name" value="HisK_dim/P_sf"/>
</dbReference>
<dbReference type="Pfam" id="PF00672">
    <property type="entry name" value="HAMP"/>
    <property type="match status" value="1"/>
</dbReference>
<evidence type="ECO:0000313" key="15">
    <source>
        <dbReference type="EMBL" id="NNJ15054.1"/>
    </source>
</evidence>
<keyword evidence="8" id="KW-0812">Transmembrane</keyword>
<comment type="catalytic activity">
    <reaction evidence="1">
        <text>ATP + protein L-histidine = ADP + protein N-phospho-L-histidine.</text>
        <dbReference type="EC" id="2.7.13.3"/>
    </reaction>
</comment>
<dbReference type="PANTHER" id="PTHR44936:SF5">
    <property type="entry name" value="SENSOR HISTIDINE KINASE ENVZ"/>
    <property type="match status" value="1"/>
</dbReference>
<sequence length="433" mass="47689">MKPWPRSLASRLSLIFLASLILAHGLSFGLQTFERYSSARTLMLSNFEQDIDTSVAILERLPAAERPAWLQRLQRPNYSYRLDQGEAGEEMTDAPASVQSIKATLGPHYALSFRDIPDVRPHYQAHLRLADGQPLTIDVRPSIMPLSPWLPALLLGQLALLLICTWLAVRTAVRPLTQLASAVDSLDLNRQNPRLAEQGPSEVVQAAVAFNAMQERIAAYVKERVQLLAAISHDLQTPITRMKLRVEFMDDSTDKDKLNSDLEEMRHLVKEGVAYARSSEPCTEVASRIRLRAFLESLVFDYRDTGRPVELLEMADLLVVSRPQALRRLLANLLDNALKFAGEARVRVLLEDTGAGLSIQVLDSGPGIPDALLGEVTKPFYRLESSRSRDTGGTGLGLAIAAQLAQSLGGALRLSNRQEGGLCAEVLLPSASE</sequence>
<dbReference type="SMART" id="SM00388">
    <property type="entry name" value="HisKA"/>
    <property type="match status" value="1"/>
</dbReference>
<evidence type="ECO:0000256" key="2">
    <source>
        <dbReference type="ARBA" id="ARBA00004429"/>
    </source>
</evidence>
<keyword evidence="4" id="KW-1003">Cell membrane</keyword>
<dbReference type="RefSeq" id="WP_009398874.1">
    <property type="nucleotide sequence ID" value="NZ_AMWJ02000001.1"/>
</dbReference>
<keyword evidence="10" id="KW-0418">Kinase</keyword>
<evidence type="ECO:0000256" key="5">
    <source>
        <dbReference type="ARBA" id="ARBA00022519"/>
    </source>
</evidence>
<dbReference type="PROSITE" id="PS50109">
    <property type="entry name" value="HIS_KIN"/>
    <property type="match status" value="1"/>
</dbReference>
<keyword evidence="5" id="KW-0997">Cell inner membrane</keyword>
<dbReference type="SMART" id="SM00304">
    <property type="entry name" value="HAMP"/>
    <property type="match status" value="1"/>
</dbReference>
<evidence type="ECO:0000256" key="13">
    <source>
        <dbReference type="ARBA" id="ARBA00023012"/>
    </source>
</evidence>
<keyword evidence="16" id="KW-1185">Reference proteome</keyword>
<dbReference type="SMART" id="SM00387">
    <property type="entry name" value="HATPase_c"/>
    <property type="match status" value="1"/>
</dbReference>
<keyword evidence="12" id="KW-1133">Transmembrane helix</keyword>
<dbReference type="GO" id="GO:0005886">
    <property type="term" value="C:plasma membrane"/>
    <property type="evidence" value="ECO:0007669"/>
    <property type="project" value="UniProtKB-SubCell"/>
</dbReference>
<dbReference type="InterPro" id="IPR036890">
    <property type="entry name" value="HATPase_C_sf"/>
</dbReference>
<dbReference type="PRINTS" id="PR00344">
    <property type="entry name" value="BCTRLSENSOR"/>
</dbReference>
<dbReference type="SUPFAM" id="SSF47384">
    <property type="entry name" value="Homodimeric domain of signal transducing histidine kinase"/>
    <property type="match status" value="1"/>
</dbReference>
<dbReference type="CDD" id="cd00082">
    <property type="entry name" value="HisKA"/>
    <property type="match status" value="1"/>
</dbReference>
<dbReference type="InterPro" id="IPR003660">
    <property type="entry name" value="HAMP_dom"/>
</dbReference>
<evidence type="ECO:0000256" key="14">
    <source>
        <dbReference type="ARBA" id="ARBA00023136"/>
    </source>
</evidence>
<name>L1M1Z8_9PSED</name>
<evidence type="ECO:0000313" key="16">
    <source>
        <dbReference type="Proteomes" id="UP000010448"/>
    </source>
</evidence>
<keyword evidence="11" id="KW-0067">ATP-binding</keyword>
<dbReference type="Gene3D" id="1.10.287.130">
    <property type="match status" value="1"/>
</dbReference>
<evidence type="ECO:0000256" key="4">
    <source>
        <dbReference type="ARBA" id="ARBA00022475"/>
    </source>
</evidence>
<keyword evidence="13" id="KW-0902">Two-component regulatory system</keyword>
<keyword evidence="7" id="KW-0808">Transferase</keyword>
<evidence type="ECO:0000256" key="10">
    <source>
        <dbReference type="ARBA" id="ARBA00022777"/>
    </source>
</evidence>
<dbReference type="Pfam" id="PF00512">
    <property type="entry name" value="HisKA"/>
    <property type="match status" value="1"/>
</dbReference>
<dbReference type="GO" id="GO:0005524">
    <property type="term" value="F:ATP binding"/>
    <property type="evidence" value="ECO:0007669"/>
    <property type="project" value="UniProtKB-KW"/>
</dbReference>
<evidence type="ECO:0000256" key="8">
    <source>
        <dbReference type="ARBA" id="ARBA00022692"/>
    </source>
</evidence>
<evidence type="ECO:0000256" key="1">
    <source>
        <dbReference type="ARBA" id="ARBA00000085"/>
    </source>
</evidence>
<keyword evidence="14" id="KW-0472">Membrane</keyword>
<proteinExistence type="predicted"/>
<dbReference type="EMBL" id="AMWJ02000001">
    <property type="protein sequence ID" value="NNJ15054.1"/>
    <property type="molecule type" value="Genomic_DNA"/>
</dbReference>
<keyword evidence="6" id="KW-0597">Phosphoprotein</keyword>
<gene>
    <name evidence="15" type="ORF">CSV86_007265</name>
</gene>
<dbReference type="Pfam" id="PF02518">
    <property type="entry name" value="HATPase_c"/>
    <property type="match status" value="1"/>
</dbReference>
<protein>
    <recommendedName>
        <fullName evidence="3">histidine kinase</fullName>
        <ecNumber evidence="3">2.7.13.3</ecNumber>
    </recommendedName>
</protein>
<evidence type="ECO:0000256" key="11">
    <source>
        <dbReference type="ARBA" id="ARBA00022840"/>
    </source>
</evidence>
<dbReference type="PROSITE" id="PS50885">
    <property type="entry name" value="HAMP"/>
    <property type="match status" value="1"/>
</dbReference>
<dbReference type="Gene3D" id="3.30.565.10">
    <property type="entry name" value="Histidine kinase-like ATPase, C-terminal domain"/>
    <property type="match status" value="1"/>
</dbReference>
<keyword evidence="9" id="KW-0547">Nucleotide-binding</keyword>
<organism evidence="15 16">
    <name type="scientific">Pseudomonas bharatica CSV86</name>
    <dbReference type="NCBI Taxonomy" id="1005395"/>
    <lineage>
        <taxon>Bacteria</taxon>
        <taxon>Pseudomonadati</taxon>
        <taxon>Pseudomonadota</taxon>
        <taxon>Gammaproteobacteria</taxon>
        <taxon>Pseudomonadales</taxon>
        <taxon>Pseudomonadaceae</taxon>
        <taxon>Pseudomonas</taxon>
        <taxon>Pseudomonas bharatica</taxon>
    </lineage>
</organism>
<evidence type="ECO:0000256" key="3">
    <source>
        <dbReference type="ARBA" id="ARBA00012438"/>
    </source>
</evidence>
<dbReference type="SUPFAM" id="SSF55874">
    <property type="entry name" value="ATPase domain of HSP90 chaperone/DNA topoisomerase II/histidine kinase"/>
    <property type="match status" value="1"/>
</dbReference>
<dbReference type="eggNOG" id="COG0642">
    <property type="taxonomic scope" value="Bacteria"/>
</dbReference>
<dbReference type="InterPro" id="IPR050980">
    <property type="entry name" value="2C_sensor_his_kinase"/>
</dbReference>
<reference evidence="15 16" key="1">
    <citation type="journal article" date="2013" name="Genome Announc.">
        <title>Genome Sequence of Naphthalene-Degrading Soil Bacterium Pseudomonas putida CSV86.</title>
        <authorList>
            <person name="Phale P.S."/>
            <person name="Paliwal V."/>
            <person name="Raju S.C."/>
            <person name="Modak A."/>
            <person name="Purohit H.J."/>
        </authorList>
    </citation>
    <scope>NUCLEOTIDE SEQUENCE [LARGE SCALE GENOMIC DNA]</scope>
    <source>
        <strain evidence="15 16">CSV86</strain>
    </source>
</reference>
<dbReference type="InterPro" id="IPR003594">
    <property type="entry name" value="HATPase_dom"/>
</dbReference>
<accession>L1M1Z8</accession>
<dbReference type="InterPro" id="IPR003661">
    <property type="entry name" value="HisK_dim/P_dom"/>
</dbReference>
<dbReference type="InterPro" id="IPR005467">
    <property type="entry name" value="His_kinase_dom"/>
</dbReference>
<evidence type="ECO:0000256" key="6">
    <source>
        <dbReference type="ARBA" id="ARBA00022553"/>
    </source>
</evidence>
<comment type="caution">
    <text evidence="15">The sequence shown here is derived from an EMBL/GenBank/DDBJ whole genome shotgun (WGS) entry which is preliminary data.</text>
</comment>
<dbReference type="EC" id="2.7.13.3" evidence="3"/>